<dbReference type="InterPro" id="IPR055512">
    <property type="entry name" value="DUF7085"/>
</dbReference>
<accession>A0A8J4T9I4</accession>
<dbReference type="AlphaFoldDB" id="A0A8J4T9I4"/>
<evidence type="ECO:0000313" key="2">
    <source>
        <dbReference type="EMBL" id="KAF5400654.1"/>
    </source>
</evidence>
<comment type="caution">
    <text evidence="2">The sequence shown here is derived from an EMBL/GenBank/DDBJ whole genome shotgun (WGS) entry which is preliminary data.</text>
</comment>
<evidence type="ECO:0000313" key="3">
    <source>
        <dbReference type="Proteomes" id="UP000748531"/>
    </source>
</evidence>
<dbReference type="Pfam" id="PF23318">
    <property type="entry name" value="DUF7085"/>
    <property type="match status" value="1"/>
</dbReference>
<sequence>DPIPTETLFFHQTRRCVPFHGTIKVYITLIDLNVRRISVLFFLFTQVDLEKPEVLEFVLPHTDTKGYFLSVAVQPSVLPSSRMSIAESAEWIITTNLDESDQPNQPSVQDRSIWLILKPRTKSKRLFLEQVAPIWRDRGLLTQPDHLPTQLVIETALKSMCLHRDSQNVSSDLVRDNAGRPSPNYHTKFSSLDQLMTHQPTAEAWIEAHRMELRHIEASWCLKASNECVTTPTEYMLRCGVYLTAGKYIAFKDQSACTTLLQNLLLEQSPNDQEGLMSWTGRSVRETNASPTEPALQTSRLTEPLVLTVICGTIGSRKVSLSCNSLVN</sequence>
<feature type="domain" description="DUF7085" evidence="1">
    <location>
        <begin position="16"/>
        <end position="159"/>
    </location>
</feature>
<dbReference type="EMBL" id="LUCH01003016">
    <property type="protein sequence ID" value="KAF5400654.1"/>
    <property type="molecule type" value="Genomic_DNA"/>
</dbReference>
<dbReference type="Proteomes" id="UP000748531">
    <property type="component" value="Unassembled WGS sequence"/>
</dbReference>
<keyword evidence="3" id="KW-1185">Reference proteome</keyword>
<gene>
    <name evidence="2" type="ORF">PHET_05094</name>
</gene>
<reference evidence="2" key="1">
    <citation type="submission" date="2019-05" db="EMBL/GenBank/DDBJ databases">
        <title>Annotation for the trematode Paragonimus heterotremus.</title>
        <authorList>
            <person name="Choi Y.-J."/>
        </authorList>
    </citation>
    <scope>NUCLEOTIDE SEQUENCE</scope>
    <source>
        <strain evidence="2">LC</strain>
    </source>
</reference>
<organism evidence="2 3">
    <name type="scientific">Paragonimus heterotremus</name>
    <dbReference type="NCBI Taxonomy" id="100268"/>
    <lineage>
        <taxon>Eukaryota</taxon>
        <taxon>Metazoa</taxon>
        <taxon>Spiralia</taxon>
        <taxon>Lophotrochozoa</taxon>
        <taxon>Platyhelminthes</taxon>
        <taxon>Trematoda</taxon>
        <taxon>Digenea</taxon>
        <taxon>Plagiorchiida</taxon>
        <taxon>Troglotremata</taxon>
        <taxon>Troglotrematidae</taxon>
        <taxon>Paragonimus</taxon>
    </lineage>
</organism>
<protein>
    <recommendedName>
        <fullName evidence="1">DUF7085 domain-containing protein</fullName>
    </recommendedName>
</protein>
<name>A0A8J4T9I4_9TREM</name>
<evidence type="ECO:0000259" key="1">
    <source>
        <dbReference type="Pfam" id="PF23318"/>
    </source>
</evidence>
<feature type="non-terminal residue" evidence="2">
    <location>
        <position position="1"/>
    </location>
</feature>
<dbReference type="OrthoDB" id="6234799at2759"/>
<proteinExistence type="predicted"/>